<evidence type="ECO:0000313" key="2">
    <source>
        <dbReference type="Proteomes" id="UP001163046"/>
    </source>
</evidence>
<comment type="caution">
    <text evidence="1">The sequence shown here is derived from an EMBL/GenBank/DDBJ whole genome shotgun (WGS) entry which is preliminary data.</text>
</comment>
<dbReference type="AlphaFoldDB" id="A0A9W9ZP54"/>
<proteinExistence type="predicted"/>
<protein>
    <submittedName>
        <fullName evidence="1">Uncharacterized protein</fullName>
    </submittedName>
</protein>
<sequence length="337" mass="37035">MGGGPSKPDAVSTTFDMYVTNKTKSVERLFVRVRGDKLKENETYSRILNEISFGGSGEGNVGAGGKEGATAGGKGSANFSYKHEEEKRKRQVFDCLIQGGFSLIRPEETTPFALENMKIVYISVHDGSTMWGTDFPVNPCKYGCVTVKGDQTDGINVHPSNPKPHWIRCERSKEEFIFPSQSLVTVNSRQSPDVSVYFAQITKKISTAPRSLQSYFCGVRQELGTPLRITDLPKPPVPGVYVYASFVLVNLATVDVDVLSDTGYEWVKVQRGNEVPPNAVKANVYNLFMNYEQYLGRINGEIVCGISEIEGLIDYFVPLDGSKATSGEILLLTSDPA</sequence>
<name>A0A9W9ZP54_9CNID</name>
<gene>
    <name evidence="1" type="ORF">OS493_018597</name>
</gene>
<dbReference type="OrthoDB" id="5986790at2759"/>
<keyword evidence="2" id="KW-1185">Reference proteome</keyword>
<evidence type="ECO:0000313" key="1">
    <source>
        <dbReference type="EMBL" id="KAJ7384910.1"/>
    </source>
</evidence>
<reference evidence="1" key="1">
    <citation type="submission" date="2023-01" db="EMBL/GenBank/DDBJ databases">
        <title>Genome assembly of the deep-sea coral Lophelia pertusa.</title>
        <authorList>
            <person name="Herrera S."/>
            <person name="Cordes E."/>
        </authorList>
    </citation>
    <scope>NUCLEOTIDE SEQUENCE</scope>
    <source>
        <strain evidence="1">USNM1676648</strain>
        <tissue evidence="1">Polyp</tissue>
    </source>
</reference>
<dbReference type="EMBL" id="MU825883">
    <property type="protein sequence ID" value="KAJ7384910.1"/>
    <property type="molecule type" value="Genomic_DNA"/>
</dbReference>
<organism evidence="1 2">
    <name type="scientific">Desmophyllum pertusum</name>
    <dbReference type="NCBI Taxonomy" id="174260"/>
    <lineage>
        <taxon>Eukaryota</taxon>
        <taxon>Metazoa</taxon>
        <taxon>Cnidaria</taxon>
        <taxon>Anthozoa</taxon>
        <taxon>Hexacorallia</taxon>
        <taxon>Scleractinia</taxon>
        <taxon>Caryophylliina</taxon>
        <taxon>Caryophylliidae</taxon>
        <taxon>Desmophyllum</taxon>
    </lineage>
</organism>
<accession>A0A9W9ZP54</accession>
<dbReference type="Proteomes" id="UP001163046">
    <property type="component" value="Unassembled WGS sequence"/>
</dbReference>